<reference evidence="5 6" key="1">
    <citation type="submission" date="2024-03" db="EMBL/GenBank/DDBJ databases">
        <title>Natural products discovery in diverse microorganisms through a two-stage MS feature dereplication strategy.</title>
        <authorList>
            <person name="Zhang R."/>
        </authorList>
    </citation>
    <scope>NUCLEOTIDE SEQUENCE [LARGE SCALE GENOMIC DNA]</scope>
    <source>
        <strain evidence="5 6">18930</strain>
    </source>
</reference>
<dbReference type="Pfam" id="PF02129">
    <property type="entry name" value="Peptidase_S15"/>
    <property type="match status" value="1"/>
</dbReference>
<dbReference type="RefSeq" id="WP_338888703.1">
    <property type="nucleotide sequence ID" value="NZ_CP147846.1"/>
</dbReference>
<gene>
    <name evidence="5" type="ORF">WDS16_25340</name>
</gene>
<feature type="region of interest" description="Disordered" evidence="2">
    <location>
        <begin position="24"/>
        <end position="51"/>
    </location>
</feature>
<dbReference type="NCBIfam" id="TIGR00976">
    <property type="entry name" value="CocE_NonD"/>
    <property type="match status" value="1"/>
</dbReference>
<evidence type="ECO:0000256" key="1">
    <source>
        <dbReference type="ARBA" id="ARBA00022801"/>
    </source>
</evidence>
<dbReference type="InterPro" id="IPR008979">
    <property type="entry name" value="Galactose-bd-like_sf"/>
</dbReference>
<dbReference type="InterPro" id="IPR000383">
    <property type="entry name" value="Xaa-Pro-like_dom"/>
</dbReference>
<proteinExistence type="predicted"/>
<feature type="domain" description="Xaa-Pro dipeptidyl-peptidase C-terminal" evidence="4">
    <location>
        <begin position="397"/>
        <end position="664"/>
    </location>
</feature>
<dbReference type="Pfam" id="PF08530">
    <property type="entry name" value="PepX_C"/>
    <property type="match status" value="1"/>
</dbReference>
<feature type="signal peptide" evidence="3">
    <location>
        <begin position="1"/>
        <end position="26"/>
    </location>
</feature>
<keyword evidence="6" id="KW-1185">Reference proteome</keyword>
<evidence type="ECO:0000259" key="4">
    <source>
        <dbReference type="SMART" id="SM00939"/>
    </source>
</evidence>
<dbReference type="Gene3D" id="3.40.50.1820">
    <property type="entry name" value="alpha/beta hydrolase"/>
    <property type="match status" value="2"/>
</dbReference>
<dbReference type="Gene3D" id="2.60.120.260">
    <property type="entry name" value="Galactose-binding domain-like"/>
    <property type="match status" value="1"/>
</dbReference>
<sequence length="672" mass="71063">MKRTRSVLTCVLAATMLASIAAPASALPPDGGDSGRQWTATADAPPTHPGVAVEWDVPITMSDGTVLKANVYRPADHSGAPIAEPTPVVLNMTPYTKLVGAIASQVIDTPGVSDTLDMLARALNLGGTPLSGLGDLLSAVPGGALRSFAVDGDLVRNGYTQVVVDVRGTGFSQGVWNVLQEREQLDTVETIDWVSRQPWSDGNVGMSGISYSAINQVQAASANTPALKAILPVEAGGDLLRDVIAPGGGVGIGFLLPWLTAVNALKLVPDVQSLAHGTFDQQWLRSRLEHPAVFFDLLIAALVTESIDTVPPELEAVLTEDSSIRTDLVSHPENIGVPTMLYGGWHDIFTNSQPRMYNAIPLPPGHKQLIMGDTYHLNPAAQFGTPGAPPRLDVLQRAWFDHWLKGIDNGIDSYGPVTVKQQGGPWASLPTFPRPGMTYQRMYLDSQSSGTSPHSVHDGSLLTDTRSAGTLTVAPGLATLCSQDSAQGLAGITALLDACGKDSRIAEHSALTFTSAPTDTATQISGPVNVHLETMLDTTDGYWTATLNDVAPDGTSTALTSGQLAASVRKTDDARSTRLPNGDYVDPFHLLTLSDRQAVVPGQITTLDVGLTATDAVLQPGHRLRVDIFAGNFPKGLIPRPLLNESQLAPQHLVLDPQRPSFVTVPTDVPLS</sequence>
<evidence type="ECO:0000256" key="2">
    <source>
        <dbReference type="SAM" id="MobiDB-lite"/>
    </source>
</evidence>
<evidence type="ECO:0000256" key="3">
    <source>
        <dbReference type="SAM" id="SignalP"/>
    </source>
</evidence>
<feature type="chain" id="PRO_5045860425" evidence="3">
    <location>
        <begin position="27"/>
        <end position="672"/>
    </location>
</feature>
<dbReference type="InterPro" id="IPR050585">
    <property type="entry name" value="Xaa-Pro_dipeptidyl-ppase/CocE"/>
</dbReference>
<dbReference type="PANTHER" id="PTHR43056:SF10">
    <property type="entry name" value="COCE_NOND FAMILY, PUTATIVE (AFU_ORTHOLOGUE AFUA_7G00600)-RELATED"/>
    <property type="match status" value="1"/>
</dbReference>
<dbReference type="PANTHER" id="PTHR43056">
    <property type="entry name" value="PEPTIDASE S9 PROLYL OLIGOPEPTIDASE"/>
    <property type="match status" value="1"/>
</dbReference>
<dbReference type="EMBL" id="CP147846">
    <property type="protein sequence ID" value="WXG68474.1"/>
    <property type="molecule type" value="Genomic_DNA"/>
</dbReference>
<dbReference type="GO" id="GO:0016787">
    <property type="term" value="F:hydrolase activity"/>
    <property type="evidence" value="ECO:0007669"/>
    <property type="project" value="UniProtKB-KW"/>
</dbReference>
<protein>
    <submittedName>
        <fullName evidence="5">CocE/NonD family hydrolase</fullName>
    </submittedName>
</protein>
<accession>A0ABZ2PHI1</accession>
<keyword evidence="3" id="KW-0732">Signal</keyword>
<name>A0ABZ2PHI1_9NOCA</name>
<dbReference type="SUPFAM" id="SSF49785">
    <property type="entry name" value="Galactose-binding domain-like"/>
    <property type="match status" value="1"/>
</dbReference>
<dbReference type="InterPro" id="IPR029058">
    <property type="entry name" value="AB_hydrolase_fold"/>
</dbReference>
<organism evidence="5 6">
    <name type="scientific">Rhodococcus sovatensis</name>
    <dbReference type="NCBI Taxonomy" id="1805840"/>
    <lineage>
        <taxon>Bacteria</taxon>
        <taxon>Bacillati</taxon>
        <taxon>Actinomycetota</taxon>
        <taxon>Actinomycetes</taxon>
        <taxon>Mycobacteriales</taxon>
        <taxon>Nocardiaceae</taxon>
        <taxon>Rhodococcus</taxon>
    </lineage>
</organism>
<keyword evidence="1 5" id="KW-0378">Hydrolase</keyword>
<evidence type="ECO:0000313" key="6">
    <source>
        <dbReference type="Proteomes" id="UP001432000"/>
    </source>
</evidence>
<dbReference type="SMART" id="SM00939">
    <property type="entry name" value="PepX_C"/>
    <property type="match status" value="1"/>
</dbReference>
<evidence type="ECO:0000313" key="5">
    <source>
        <dbReference type="EMBL" id="WXG68474.1"/>
    </source>
</evidence>
<dbReference type="InterPro" id="IPR013736">
    <property type="entry name" value="Xaa-Pro_dipept_C"/>
</dbReference>
<dbReference type="InterPro" id="IPR005674">
    <property type="entry name" value="CocE/Ser_esterase"/>
</dbReference>
<dbReference type="Proteomes" id="UP001432000">
    <property type="component" value="Chromosome"/>
</dbReference>
<dbReference type="SUPFAM" id="SSF53474">
    <property type="entry name" value="alpha/beta-Hydrolases"/>
    <property type="match status" value="1"/>
</dbReference>